<proteinExistence type="predicted"/>
<dbReference type="AlphaFoldDB" id="A0AAV4UD72"/>
<protein>
    <submittedName>
        <fullName evidence="2">Adhesion G protein-coupled receptor L1</fullName>
    </submittedName>
</protein>
<reference evidence="2 3" key="1">
    <citation type="submission" date="2021-06" db="EMBL/GenBank/DDBJ databases">
        <title>Caerostris darwini draft genome.</title>
        <authorList>
            <person name="Kono N."/>
            <person name="Arakawa K."/>
        </authorList>
    </citation>
    <scope>NUCLEOTIDE SEQUENCE [LARGE SCALE GENOMIC DNA]</scope>
</reference>
<accession>A0AAV4UD72</accession>
<dbReference type="Gene3D" id="1.25.40.610">
    <property type="match status" value="1"/>
</dbReference>
<keyword evidence="3" id="KW-1185">Reference proteome</keyword>
<organism evidence="2 3">
    <name type="scientific">Caerostris darwini</name>
    <dbReference type="NCBI Taxonomy" id="1538125"/>
    <lineage>
        <taxon>Eukaryota</taxon>
        <taxon>Metazoa</taxon>
        <taxon>Ecdysozoa</taxon>
        <taxon>Arthropoda</taxon>
        <taxon>Chelicerata</taxon>
        <taxon>Arachnida</taxon>
        <taxon>Araneae</taxon>
        <taxon>Araneomorphae</taxon>
        <taxon>Entelegynae</taxon>
        <taxon>Araneoidea</taxon>
        <taxon>Araneidae</taxon>
        <taxon>Caerostris</taxon>
    </lineage>
</organism>
<evidence type="ECO:0000313" key="3">
    <source>
        <dbReference type="Proteomes" id="UP001054837"/>
    </source>
</evidence>
<keyword evidence="2" id="KW-0675">Receptor</keyword>
<name>A0AAV4UD72_9ARAC</name>
<evidence type="ECO:0000259" key="1">
    <source>
        <dbReference type="Pfam" id="PF16489"/>
    </source>
</evidence>
<dbReference type="Pfam" id="PF16489">
    <property type="entry name" value="GAIN"/>
    <property type="match status" value="1"/>
</dbReference>
<feature type="domain" description="AGRL2-4 GAIN subdomain A" evidence="1">
    <location>
        <begin position="28"/>
        <end position="115"/>
    </location>
</feature>
<gene>
    <name evidence="2" type="primary">ADGRL1_1</name>
    <name evidence="2" type="ORF">CDAR_248331</name>
</gene>
<dbReference type="Proteomes" id="UP001054837">
    <property type="component" value="Unassembled WGS sequence"/>
</dbReference>
<dbReference type="InterPro" id="IPR032471">
    <property type="entry name" value="AGRL2-4_GAIN_subdom_A"/>
</dbReference>
<dbReference type="EMBL" id="BPLQ01011125">
    <property type="protein sequence ID" value="GIY55812.1"/>
    <property type="molecule type" value="Genomic_DNA"/>
</dbReference>
<sequence length="135" mass="14773">MVSGTAKSKIIPKPVPMRGVAVSSFVNNGADAIQISLKLANETKHQSLSHGDITALVDLSTKILALCNEQNREKAYDEIKIQEKPLSCNFTDSMISSMSNMLRAEMKTAWEVLPEELLLPSSPLLALEPQPAWPI</sequence>
<comment type="caution">
    <text evidence="2">The sequence shown here is derived from an EMBL/GenBank/DDBJ whole genome shotgun (WGS) entry which is preliminary data.</text>
</comment>
<evidence type="ECO:0000313" key="2">
    <source>
        <dbReference type="EMBL" id="GIY55812.1"/>
    </source>
</evidence>